<evidence type="ECO:0000256" key="9">
    <source>
        <dbReference type="ARBA" id="ARBA00047707"/>
    </source>
</evidence>
<keyword evidence="12" id="KW-1185">Reference proteome</keyword>
<comment type="similarity">
    <text evidence="3 10">Belongs to the FMO family.</text>
</comment>
<dbReference type="Proteomes" id="UP001630127">
    <property type="component" value="Unassembled WGS sequence"/>
</dbReference>
<dbReference type="InterPro" id="IPR036188">
    <property type="entry name" value="FAD/NAD-bd_sf"/>
</dbReference>
<evidence type="ECO:0000256" key="2">
    <source>
        <dbReference type="ARBA" id="ARBA00004814"/>
    </source>
</evidence>
<dbReference type="PRINTS" id="PR00368">
    <property type="entry name" value="FADPNR"/>
</dbReference>
<dbReference type="AlphaFoldDB" id="A0ABD2ZGR1"/>
<evidence type="ECO:0000256" key="3">
    <source>
        <dbReference type="ARBA" id="ARBA00009183"/>
    </source>
</evidence>
<sequence length="392" mass="43758">MEINMAPKEQHVVIVVGAGPSGLATAACLNNLSIPNIVLEREDCFASLWKKYSYDRLHLHLAKQFCELPLKQFPTTYPTYVSRNQFLNYLDDYVSHFNIRPLYQRSVESAEYDEASKSWTVKARNLGPSNSDEIVIEEYFSKFLVVATGETTDAFVPQIEGLDTYVGDVVHTTQYKNGKFYENKNVLVVGSGNSGMEVAFDLSNYGAKTSIAVRSPLHVLSREMAYMGLVLLKYFPLNLVDSMLVILSNLWYGDLSKYGIKRPGEGPFTMKVKYGKYPVIDVGTYQKIKSGAIQVLPAVASFRGNDVVFEDGKSHPFDAIIFATGFKRSTKKWLKGDDYLLTDDGLAKPTTFPNNWKGTKGLYCAGLARRGLYGAAMDAQNIANDIKQALQM</sequence>
<evidence type="ECO:0000256" key="5">
    <source>
        <dbReference type="ARBA" id="ARBA00022827"/>
    </source>
</evidence>
<evidence type="ECO:0000256" key="8">
    <source>
        <dbReference type="ARBA" id="ARBA00023070"/>
    </source>
</evidence>
<dbReference type="EMBL" id="JBJUIK010000009">
    <property type="protein sequence ID" value="KAL3517495.1"/>
    <property type="molecule type" value="Genomic_DNA"/>
</dbReference>
<evidence type="ECO:0000256" key="6">
    <source>
        <dbReference type="ARBA" id="ARBA00022857"/>
    </source>
</evidence>
<dbReference type="GO" id="GO:0103075">
    <property type="term" value="F:indole-3-pyruvate monooxygenase activity"/>
    <property type="evidence" value="ECO:0007669"/>
    <property type="project" value="UniProtKB-EC"/>
</dbReference>
<dbReference type="GO" id="GO:0009851">
    <property type="term" value="P:auxin biosynthetic process"/>
    <property type="evidence" value="ECO:0007669"/>
    <property type="project" value="UniProtKB-KW"/>
</dbReference>
<reference evidence="11 12" key="1">
    <citation type="submission" date="2024-11" db="EMBL/GenBank/DDBJ databases">
        <title>A near-complete genome assembly of Cinchona calisaya.</title>
        <authorList>
            <person name="Lian D.C."/>
            <person name="Zhao X.W."/>
            <person name="Wei L."/>
        </authorList>
    </citation>
    <scope>NUCLEOTIDE SEQUENCE [LARGE SCALE GENOMIC DNA]</scope>
    <source>
        <tissue evidence="11">Nenye</tissue>
    </source>
</reference>
<keyword evidence="4 10" id="KW-0285">Flavoprotein</keyword>
<keyword evidence="5 10" id="KW-0274">FAD</keyword>
<evidence type="ECO:0000256" key="7">
    <source>
        <dbReference type="ARBA" id="ARBA00023002"/>
    </source>
</evidence>
<dbReference type="Pfam" id="PF00743">
    <property type="entry name" value="FMO-like"/>
    <property type="match status" value="1"/>
</dbReference>
<comment type="catalytic activity">
    <reaction evidence="9">
        <text>indole-3-pyruvate + NADPH + O2 + H(+) = (indol-3-yl)acetate + CO2 + NADP(+) + H2O</text>
        <dbReference type="Rhea" id="RHEA:34331"/>
        <dbReference type="ChEBI" id="CHEBI:15377"/>
        <dbReference type="ChEBI" id="CHEBI:15378"/>
        <dbReference type="ChEBI" id="CHEBI:15379"/>
        <dbReference type="ChEBI" id="CHEBI:16526"/>
        <dbReference type="ChEBI" id="CHEBI:17640"/>
        <dbReference type="ChEBI" id="CHEBI:30854"/>
        <dbReference type="ChEBI" id="CHEBI:57783"/>
        <dbReference type="ChEBI" id="CHEBI:58349"/>
        <dbReference type="EC" id="1.14.13.168"/>
    </reaction>
</comment>
<evidence type="ECO:0000313" key="12">
    <source>
        <dbReference type="Proteomes" id="UP001630127"/>
    </source>
</evidence>
<comment type="caution">
    <text evidence="11">The sequence shown here is derived from an EMBL/GenBank/DDBJ whole genome shotgun (WGS) entry which is preliminary data.</text>
</comment>
<dbReference type="InterPro" id="IPR000960">
    <property type="entry name" value="Flavin_mOase"/>
</dbReference>
<proteinExistence type="inferred from homology"/>
<dbReference type="PANTHER" id="PTHR43539">
    <property type="entry name" value="FLAVIN-BINDING MONOOXYGENASE-LIKE PROTEIN (AFU_ORTHOLOGUE AFUA_4G09220)"/>
    <property type="match status" value="1"/>
</dbReference>
<dbReference type="EC" id="1.-.-.-" evidence="10"/>
<comment type="pathway">
    <text evidence="2">Plant hormone metabolism; auxin biosynthesis.</text>
</comment>
<dbReference type="PANTHER" id="PTHR43539:SF42">
    <property type="entry name" value="OS01G0273800 PROTEIN"/>
    <property type="match status" value="1"/>
</dbReference>
<dbReference type="InterPro" id="IPR050982">
    <property type="entry name" value="Auxin_biosynth/cation_transpt"/>
</dbReference>
<dbReference type="PRINTS" id="PR00469">
    <property type="entry name" value="PNDRDTASEII"/>
</dbReference>
<accession>A0ABD2ZGR1</accession>
<evidence type="ECO:0000256" key="10">
    <source>
        <dbReference type="RuleBase" id="RU361177"/>
    </source>
</evidence>
<keyword evidence="10" id="KW-0503">Monooxygenase</keyword>
<protein>
    <recommendedName>
        <fullName evidence="10">Flavin-containing monooxygenase</fullName>
        <ecNumber evidence="10">1.-.-.-</ecNumber>
    </recommendedName>
</protein>
<gene>
    <name evidence="11" type="ORF">ACH5RR_020084</name>
</gene>
<evidence type="ECO:0000256" key="4">
    <source>
        <dbReference type="ARBA" id="ARBA00022630"/>
    </source>
</evidence>
<keyword evidence="7 10" id="KW-0560">Oxidoreductase</keyword>
<evidence type="ECO:0000256" key="1">
    <source>
        <dbReference type="ARBA" id="ARBA00001974"/>
    </source>
</evidence>
<organism evidence="11 12">
    <name type="scientific">Cinchona calisaya</name>
    <dbReference type="NCBI Taxonomy" id="153742"/>
    <lineage>
        <taxon>Eukaryota</taxon>
        <taxon>Viridiplantae</taxon>
        <taxon>Streptophyta</taxon>
        <taxon>Embryophyta</taxon>
        <taxon>Tracheophyta</taxon>
        <taxon>Spermatophyta</taxon>
        <taxon>Magnoliopsida</taxon>
        <taxon>eudicotyledons</taxon>
        <taxon>Gunneridae</taxon>
        <taxon>Pentapetalae</taxon>
        <taxon>asterids</taxon>
        <taxon>lamiids</taxon>
        <taxon>Gentianales</taxon>
        <taxon>Rubiaceae</taxon>
        <taxon>Cinchonoideae</taxon>
        <taxon>Cinchoneae</taxon>
        <taxon>Cinchona</taxon>
    </lineage>
</organism>
<keyword evidence="6" id="KW-0521">NADP</keyword>
<keyword evidence="8" id="KW-0073">Auxin biosynthesis</keyword>
<evidence type="ECO:0000313" key="11">
    <source>
        <dbReference type="EMBL" id="KAL3517495.1"/>
    </source>
</evidence>
<comment type="cofactor">
    <cofactor evidence="1 10">
        <name>FAD</name>
        <dbReference type="ChEBI" id="CHEBI:57692"/>
    </cofactor>
</comment>
<dbReference type="Gene3D" id="3.50.50.60">
    <property type="entry name" value="FAD/NAD(P)-binding domain"/>
    <property type="match status" value="1"/>
</dbReference>
<dbReference type="PIRSF" id="PIRSF000332">
    <property type="entry name" value="FMO"/>
    <property type="match status" value="1"/>
</dbReference>
<dbReference type="SUPFAM" id="SSF51905">
    <property type="entry name" value="FAD/NAD(P)-binding domain"/>
    <property type="match status" value="2"/>
</dbReference>
<name>A0ABD2ZGR1_9GENT</name>
<dbReference type="InterPro" id="IPR020946">
    <property type="entry name" value="Flavin_mOase-like"/>
</dbReference>